<dbReference type="GO" id="GO:0005886">
    <property type="term" value="C:plasma membrane"/>
    <property type="evidence" value="ECO:0007669"/>
    <property type="project" value="UniProtKB-SubCell"/>
</dbReference>
<keyword evidence="11" id="KW-1185">Reference proteome</keyword>
<comment type="caution">
    <text evidence="10">The sequence shown here is derived from an EMBL/GenBank/DDBJ whole genome shotgun (WGS) entry which is preliminary data.</text>
</comment>
<feature type="transmembrane region" description="Helical" evidence="8">
    <location>
        <begin position="355"/>
        <end position="373"/>
    </location>
</feature>
<dbReference type="Proteomes" id="UP001155182">
    <property type="component" value="Unassembled WGS sequence"/>
</dbReference>
<keyword evidence="5 8" id="KW-0812">Transmembrane</keyword>
<keyword evidence="6 8" id="KW-1133">Transmembrane helix</keyword>
<evidence type="ECO:0000313" key="11">
    <source>
        <dbReference type="Proteomes" id="UP001155182"/>
    </source>
</evidence>
<dbReference type="RefSeq" id="WP_252587090.1">
    <property type="nucleotide sequence ID" value="NZ_JAMWYS010000024.1"/>
</dbReference>
<feature type="transmembrane region" description="Helical" evidence="8">
    <location>
        <begin position="168"/>
        <end position="201"/>
    </location>
</feature>
<feature type="transmembrane region" description="Helical" evidence="8">
    <location>
        <begin position="213"/>
        <end position="231"/>
    </location>
</feature>
<dbReference type="InterPro" id="IPR038731">
    <property type="entry name" value="RgtA/B/C-like"/>
</dbReference>
<evidence type="ECO:0000256" key="3">
    <source>
        <dbReference type="ARBA" id="ARBA00022676"/>
    </source>
</evidence>
<dbReference type="Pfam" id="PF13231">
    <property type="entry name" value="PMT_2"/>
    <property type="match status" value="1"/>
</dbReference>
<dbReference type="GO" id="GO:0010041">
    <property type="term" value="P:response to iron(III) ion"/>
    <property type="evidence" value="ECO:0007669"/>
    <property type="project" value="TreeGrafter"/>
</dbReference>
<keyword evidence="3" id="KW-0328">Glycosyltransferase</keyword>
<dbReference type="PANTHER" id="PTHR33908">
    <property type="entry name" value="MANNOSYLTRANSFERASE YKCB-RELATED"/>
    <property type="match status" value="1"/>
</dbReference>
<feature type="transmembrane region" description="Helical" evidence="8">
    <location>
        <begin position="90"/>
        <end position="111"/>
    </location>
</feature>
<feature type="transmembrane region" description="Helical" evidence="8">
    <location>
        <begin position="410"/>
        <end position="430"/>
    </location>
</feature>
<feature type="transmembrane region" description="Helical" evidence="8">
    <location>
        <begin position="325"/>
        <end position="343"/>
    </location>
</feature>
<reference evidence="10" key="1">
    <citation type="submission" date="2022-06" db="EMBL/GenBank/DDBJ databases">
        <title>Solitalea sp. MAHUQ-68 isolated from rhizospheric soil.</title>
        <authorList>
            <person name="Huq M.A."/>
        </authorList>
    </citation>
    <scope>NUCLEOTIDE SEQUENCE</scope>
    <source>
        <strain evidence="10">MAHUQ-68</strain>
    </source>
</reference>
<name>A0A9X2F0T5_9SPHI</name>
<evidence type="ECO:0000256" key="1">
    <source>
        <dbReference type="ARBA" id="ARBA00004651"/>
    </source>
</evidence>
<gene>
    <name evidence="10" type="ORF">NF867_07025</name>
</gene>
<dbReference type="PANTHER" id="PTHR33908:SF3">
    <property type="entry name" value="UNDECAPRENYL PHOSPHATE-ALPHA-4-AMINO-4-DEOXY-L-ARABINOSE ARABINOSYL TRANSFERASE"/>
    <property type="match status" value="1"/>
</dbReference>
<feature type="transmembrane region" description="Helical" evidence="8">
    <location>
        <begin position="385"/>
        <end position="403"/>
    </location>
</feature>
<accession>A0A9X2F0T5</accession>
<dbReference type="InterPro" id="IPR050297">
    <property type="entry name" value="LipidA_mod_glycosyltrf_83"/>
</dbReference>
<keyword evidence="7 8" id="KW-0472">Membrane</keyword>
<feature type="transmembrane region" description="Helical" evidence="8">
    <location>
        <begin position="145"/>
        <end position="162"/>
    </location>
</feature>
<protein>
    <submittedName>
        <fullName evidence="10">Glycosyltransferase family 39 protein</fullName>
    </submittedName>
</protein>
<feature type="transmembrane region" description="Helical" evidence="8">
    <location>
        <begin position="12"/>
        <end position="30"/>
    </location>
</feature>
<organism evidence="10 11">
    <name type="scientific">Solitalea agri</name>
    <dbReference type="NCBI Taxonomy" id="2953739"/>
    <lineage>
        <taxon>Bacteria</taxon>
        <taxon>Pseudomonadati</taxon>
        <taxon>Bacteroidota</taxon>
        <taxon>Sphingobacteriia</taxon>
        <taxon>Sphingobacteriales</taxon>
        <taxon>Sphingobacteriaceae</taxon>
        <taxon>Solitalea</taxon>
    </lineage>
</organism>
<feature type="transmembrane region" description="Helical" evidence="8">
    <location>
        <begin position="294"/>
        <end position="313"/>
    </location>
</feature>
<dbReference type="EMBL" id="JAMWYS010000024">
    <property type="protein sequence ID" value="MCO4292607.1"/>
    <property type="molecule type" value="Genomic_DNA"/>
</dbReference>
<evidence type="ECO:0000313" key="10">
    <source>
        <dbReference type="EMBL" id="MCO4292607.1"/>
    </source>
</evidence>
<evidence type="ECO:0000256" key="6">
    <source>
        <dbReference type="ARBA" id="ARBA00022989"/>
    </source>
</evidence>
<dbReference type="GO" id="GO:0016763">
    <property type="term" value="F:pentosyltransferase activity"/>
    <property type="evidence" value="ECO:0007669"/>
    <property type="project" value="TreeGrafter"/>
</dbReference>
<proteinExistence type="predicted"/>
<keyword evidence="4" id="KW-0808">Transferase</keyword>
<evidence type="ECO:0000256" key="7">
    <source>
        <dbReference type="ARBA" id="ARBA00023136"/>
    </source>
</evidence>
<feature type="transmembrane region" description="Helical" evidence="8">
    <location>
        <begin position="264"/>
        <end position="287"/>
    </location>
</feature>
<evidence type="ECO:0000256" key="8">
    <source>
        <dbReference type="SAM" id="Phobius"/>
    </source>
</evidence>
<evidence type="ECO:0000259" key="9">
    <source>
        <dbReference type="Pfam" id="PF13231"/>
    </source>
</evidence>
<feature type="domain" description="Glycosyltransferase RgtA/B/C/D-like" evidence="9">
    <location>
        <begin position="69"/>
        <end position="229"/>
    </location>
</feature>
<comment type="subcellular location">
    <subcellularLocation>
        <location evidence="1">Cell membrane</location>
        <topology evidence="1">Multi-pass membrane protein</topology>
    </subcellularLocation>
</comment>
<evidence type="ECO:0000256" key="2">
    <source>
        <dbReference type="ARBA" id="ARBA00022475"/>
    </source>
</evidence>
<evidence type="ECO:0000256" key="5">
    <source>
        <dbReference type="ARBA" id="ARBA00022692"/>
    </source>
</evidence>
<dbReference type="GO" id="GO:0009103">
    <property type="term" value="P:lipopolysaccharide biosynthetic process"/>
    <property type="evidence" value="ECO:0007669"/>
    <property type="project" value="UniProtKB-ARBA"/>
</dbReference>
<keyword evidence="2" id="KW-1003">Cell membrane</keyword>
<evidence type="ECO:0000256" key="4">
    <source>
        <dbReference type="ARBA" id="ARBA00022679"/>
    </source>
</evidence>
<dbReference type="AlphaFoldDB" id="A0A9X2F0T5"/>
<sequence length="538" mass="61448">MRAKYFMAVNRNGVYTSVIMLLAVLLYFSYLGKTPIYILDEAKNAQCAREMFDRSDWVVPTFNQELRTDKPPFHYYCMMTAFKLFGVNEFSARFFSAIFGLLTLLITYYFVRKHLGQKKAFMAVLVLLSSLHFTFEMRLAVPDPYLIFLLSACLFSIFTFIQTEKNKFLWFTYIAMGLGILCKGPLAVLLPGLIVFVYLIVTKDLSFKRILSFKPLLGLFVVLIISLPWYLAVDKATNGAWVKGFLLNHNVHRFTDVKEGHGGFFGLTTLYILIGFLPFSVFIVQIIKKSISNWANPFIKFSVVTVLTFWLFFTVSDTQLPNYPMPAYPFMALLIGNYLFDVISGIAKGSFQIPLMVYLIITLVLPMGIYLALKNEPPLARFTYLAIPFLVLPISACITRLLWSRNQIMGIAVMSGAFILTSFIFFSFIYPKVYSQNPVVKSLGLIQTGRPVVAFKKYNPGYNFYLNHPIKRFTDVDSLRRFIELHPNCVLITREGTLADLKSIKNIQIVFSGKDLFEKPVTVLLTTTASYETNNHSN</sequence>